<feature type="transmembrane region" description="Helical" evidence="1">
    <location>
        <begin position="14"/>
        <end position="33"/>
    </location>
</feature>
<dbReference type="eggNOG" id="ENOG502REDQ">
    <property type="taxonomic scope" value="Eukaryota"/>
</dbReference>
<organism evidence="2 3">
    <name type="scientific">Candida orthopsilosis (strain 90-125)</name>
    <name type="common">Yeast</name>
    <dbReference type="NCBI Taxonomy" id="1136231"/>
    <lineage>
        <taxon>Eukaryota</taxon>
        <taxon>Fungi</taxon>
        <taxon>Dikarya</taxon>
        <taxon>Ascomycota</taxon>
        <taxon>Saccharomycotina</taxon>
        <taxon>Pichiomycetes</taxon>
        <taxon>Debaryomycetaceae</taxon>
        <taxon>Candida/Lodderomyces clade</taxon>
        <taxon>Candida</taxon>
    </lineage>
</organism>
<reference evidence="2 3" key="1">
    <citation type="journal article" date="2012" name="PLoS ONE">
        <title>Sequence and analysis of the genome of the pathogenic yeast Candida orthopsilosis.</title>
        <authorList>
            <person name="Riccombeni A."/>
            <person name="Vidanes G."/>
            <person name="Proux-Wera E."/>
            <person name="Wolfe K.H."/>
            <person name="Butler G."/>
        </authorList>
    </citation>
    <scope>NUCLEOTIDE SEQUENCE [LARGE SCALE GENOMIC DNA]</scope>
    <source>
        <strain evidence="2 3">Co 90-125</strain>
    </source>
</reference>
<keyword evidence="3" id="KW-1185">Reference proteome</keyword>
<name>H8WZQ5_CANO9</name>
<proteinExistence type="predicted"/>
<dbReference type="Proteomes" id="UP000005018">
    <property type="component" value="Chromosome 2"/>
</dbReference>
<dbReference type="EMBL" id="HE681720">
    <property type="protein sequence ID" value="CCG22250.1"/>
    <property type="molecule type" value="Genomic_DNA"/>
</dbReference>
<dbReference type="AlphaFoldDB" id="H8WZQ5"/>
<dbReference type="KEGG" id="cot:CORT_0B05420"/>
<evidence type="ECO:0000313" key="3">
    <source>
        <dbReference type="Proteomes" id="UP000005018"/>
    </source>
</evidence>
<dbReference type="RefSeq" id="XP_003867687.1">
    <property type="nucleotide sequence ID" value="XM_003867639.1"/>
</dbReference>
<gene>
    <name evidence="2" type="ORF">CORT_0B05420</name>
</gene>
<dbReference type="OrthoDB" id="4017494at2759"/>
<protein>
    <submittedName>
        <fullName evidence="2">Uncharacterized protein</fullName>
    </submittedName>
</protein>
<sequence>MGLYQKWMSLPAKARYYVGFSTIIMALIGDYVTTRINDEVKARDSIIAQMEYEAQQKKN</sequence>
<dbReference type="HOGENOM" id="CLU_210540_0_0_1"/>
<dbReference type="GeneID" id="14538905"/>
<keyword evidence="1" id="KW-0812">Transmembrane</keyword>
<keyword evidence="1" id="KW-1133">Transmembrane helix</keyword>
<evidence type="ECO:0000313" key="2">
    <source>
        <dbReference type="EMBL" id="CCG22250.1"/>
    </source>
</evidence>
<evidence type="ECO:0000256" key="1">
    <source>
        <dbReference type="SAM" id="Phobius"/>
    </source>
</evidence>
<accession>H8WZQ5</accession>
<keyword evidence="1" id="KW-0472">Membrane</keyword>